<gene>
    <name evidence="2" type="ORF">CJ255_16345</name>
</gene>
<accession>A0A2A6RGG7</accession>
<dbReference type="SUPFAM" id="SSF143422">
    <property type="entry name" value="Transposase IS200-like"/>
    <property type="match status" value="1"/>
</dbReference>
<sequence length="113" mass="13121">MFCAKYRRKVLNEPIAARMKELVLAKQAEYGYTIMEMEIMPDHVHLLLDADPREGIIGIVAKIKGYTSHELRKEFPWLKKRLPTLWTRSKFISTVGSVTLDVVKQYIENQKGV</sequence>
<dbReference type="RefSeq" id="WP_097645172.1">
    <property type="nucleotide sequence ID" value="NZ_NQWI01000095.1"/>
</dbReference>
<dbReference type="Proteomes" id="UP000220527">
    <property type="component" value="Unassembled WGS sequence"/>
</dbReference>
<proteinExistence type="predicted"/>
<dbReference type="GO" id="GO:0004803">
    <property type="term" value="F:transposase activity"/>
    <property type="evidence" value="ECO:0007669"/>
    <property type="project" value="InterPro"/>
</dbReference>
<dbReference type="GO" id="GO:0006313">
    <property type="term" value="P:DNA transposition"/>
    <property type="evidence" value="ECO:0007669"/>
    <property type="project" value="InterPro"/>
</dbReference>
<name>A0A2A6RGG7_9CHLR</name>
<keyword evidence="3" id="KW-1185">Reference proteome</keyword>
<dbReference type="SMART" id="SM01321">
    <property type="entry name" value="Y1_Tnp"/>
    <property type="match status" value="1"/>
</dbReference>
<dbReference type="PANTHER" id="PTHR33360">
    <property type="entry name" value="TRANSPOSASE FOR INSERTION SEQUENCE ELEMENT IS200"/>
    <property type="match status" value="1"/>
</dbReference>
<evidence type="ECO:0000313" key="3">
    <source>
        <dbReference type="Proteomes" id="UP000220527"/>
    </source>
</evidence>
<evidence type="ECO:0000313" key="2">
    <source>
        <dbReference type="EMBL" id="PDW01979.1"/>
    </source>
</evidence>
<comment type="caution">
    <text evidence="2">The sequence shown here is derived from an EMBL/GenBank/DDBJ whole genome shotgun (WGS) entry which is preliminary data.</text>
</comment>
<evidence type="ECO:0000259" key="1">
    <source>
        <dbReference type="SMART" id="SM01321"/>
    </source>
</evidence>
<dbReference type="InterPro" id="IPR036515">
    <property type="entry name" value="Transposase_17_sf"/>
</dbReference>
<organism evidence="2 3">
    <name type="scientific">Candidatus Viridilinea mediisalina</name>
    <dbReference type="NCBI Taxonomy" id="2024553"/>
    <lineage>
        <taxon>Bacteria</taxon>
        <taxon>Bacillati</taxon>
        <taxon>Chloroflexota</taxon>
        <taxon>Chloroflexia</taxon>
        <taxon>Chloroflexales</taxon>
        <taxon>Chloroflexineae</taxon>
        <taxon>Oscillochloridaceae</taxon>
        <taxon>Candidatus Viridilinea</taxon>
    </lineage>
</organism>
<dbReference type="OrthoDB" id="9798161at2"/>
<dbReference type="InterPro" id="IPR002686">
    <property type="entry name" value="Transposase_17"/>
</dbReference>
<dbReference type="PANTHER" id="PTHR33360:SF2">
    <property type="entry name" value="TRANSPOSASE FOR INSERTION SEQUENCE ELEMENT IS200"/>
    <property type="match status" value="1"/>
</dbReference>
<dbReference type="AlphaFoldDB" id="A0A2A6RGG7"/>
<dbReference type="NCBIfam" id="NF033573">
    <property type="entry name" value="transpos_IS200"/>
    <property type="match status" value="1"/>
</dbReference>
<dbReference type="EMBL" id="NQWI01000095">
    <property type="protein sequence ID" value="PDW01979.1"/>
    <property type="molecule type" value="Genomic_DNA"/>
</dbReference>
<reference evidence="3" key="1">
    <citation type="submission" date="2017-08" db="EMBL/GenBank/DDBJ databases">
        <authorList>
            <person name="Grouzdev D.S."/>
            <person name="Gaisin V.A."/>
            <person name="Rysina M.S."/>
            <person name="Gorlenko V.M."/>
        </authorList>
    </citation>
    <scope>NUCLEOTIDE SEQUENCE [LARGE SCALE GENOMIC DNA]</scope>
    <source>
        <strain evidence="3">Kir15-3F</strain>
    </source>
</reference>
<protein>
    <submittedName>
        <fullName evidence="2">IS200/IS605 family transposase</fullName>
    </submittedName>
</protein>
<dbReference type="Pfam" id="PF01797">
    <property type="entry name" value="Y1_Tnp"/>
    <property type="match status" value="1"/>
</dbReference>
<feature type="domain" description="Transposase IS200-like" evidence="1">
    <location>
        <begin position="1"/>
        <end position="110"/>
    </location>
</feature>
<dbReference type="Gene3D" id="3.30.70.1290">
    <property type="entry name" value="Transposase IS200-like"/>
    <property type="match status" value="1"/>
</dbReference>
<dbReference type="GO" id="GO:0003677">
    <property type="term" value="F:DNA binding"/>
    <property type="evidence" value="ECO:0007669"/>
    <property type="project" value="InterPro"/>
</dbReference>